<feature type="repeat" description="WD" evidence="7">
    <location>
        <begin position="359"/>
        <end position="400"/>
    </location>
</feature>
<feature type="repeat" description="WD" evidence="7">
    <location>
        <begin position="242"/>
        <end position="267"/>
    </location>
</feature>
<dbReference type="AlphaFoldDB" id="A0A830H8C9"/>
<dbReference type="GO" id="GO:0000118">
    <property type="term" value="C:histone deacetylase complex"/>
    <property type="evidence" value="ECO:0007669"/>
    <property type="project" value="TreeGrafter"/>
</dbReference>
<feature type="repeat" description="WD" evidence="7">
    <location>
        <begin position="276"/>
        <end position="317"/>
    </location>
</feature>
<evidence type="ECO:0000256" key="4">
    <source>
        <dbReference type="ARBA" id="ARBA00023015"/>
    </source>
</evidence>
<dbReference type="InterPro" id="IPR020472">
    <property type="entry name" value="WD40_PAC1"/>
</dbReference>
<accession>A0A830H8C9</accession>
<keyword evidence="5" id="KW-0804">Transcription</keyword>
<dbReference type="FunFam" id="2.130.10.10:FF:000218">
    <property type="entry name" value="WD40 repeat-containing protein HOS15"/>
    <property type="match status" value="1"/>
</dbReference>
<reference evidence="9" key="1">
    <citation type="submission" date="2020-10" db="EMBL/GenBank/DDBJ databases">
        <title>Unveiling of a novel bifunctional photoreceptor, Dualchrome1, isolated from a cosmopolitan green alga.</title>
        <authorList>
            <person name="Suzuki S."/>
            <person name="Kawachi M."/>
        </authorList>
    </citation>
    <scope>NUCLEOTIDE SEQUENCE</scope>
    <source>
        <strain evidence="9">NIES 2893</strain>
    </source>
</reference>
<dbReference type="PANTHER" id="PTHR22846">
    <property type="entry name" value="WD40 REPEAT PROTEIN"/>
    <property type="match status" value="1"/>
</dbReference>
<evidence type="ECO:0000256" key="1">
    <source>
        <dbReference type="ARBA" id="ARBA00004123"/>
    </source>
</evidence>
<name>A0A830H8C9_9CHLO</name>
<dbReference type="SMART" id="SM00320">
    <property type="entry name" value="WD40"/>
    <property type="match status" value="8"/>
</dbReference>
<evidence type="ECO:0000256" key="3">
    <source>
        <dbReference type="ARBA" id="ARBA00022737"/>
    </source>
</evidence>
<organism evidence="9 10">
    <name type="scientific">Pycnococcus provasolii</name>
    <dbReference type="NCBI Taxonomy" id="41880"/>
    <lineage>
        <taxon>Eukaryota</taxon>
        <taxon>Viridiplantae</taxon>
        <taxon>Chlorophyta</taxon>
        <taxon>Pseudoscourfieldiophyceae</taxon>
        <taxon>Pseudoscourfieldiales</taxon>
        <taxon>Pycnococcaceae</taxon>
        <taxon>Pycnococcus</taxon>
    </lineage>
</organism>
<feature type="compositionally biased region" description="Low complexity" evidence="8">
    <location>
        <begin position="121"/>
        <end position="135"/>
    </location>
</feature>
<feature type="repeat" description="WD" evidence="7">
    <location>
        <begin position="166"/>
        <end position="207"/>
    </location>
</feature>
<keyword evidence="6" id="KW-0539">Nucleus</keyword>
<feature type="region of interest" description="Disordered" evidence="8">
    <location>
        <begin position="121"/>
        <end position="155"/>
    </location>
</feature>
<keyword evidence="4" id="KW-0805">Transcription regulation</keyword>
<dbReference type="Proteomes" id="UP000660262">
    <property type="component" value="Unassembled WGS sequence"/>
</dbReference>
<dbReference type="PRINTS" id="PR00320">
    <property type="entry name" value="GPROTEINBRPT"/>
</dbReference>
<dbReference type="GO" id="GO:0003714">
    <property type="term" value="F:transcription corepressor activity"/>
    <property type="evidence" value="ECO:0007669"/>
    <property type="project" value="InterPro"/>
</dbReference>
<dbReference type="InterPro" id="IPR001680">
    <property type="entry name" value="WD40_rpt"/>
</dbReference>
<dbReference type="InterPro" id="IPR045183">
    <property type="entry name" value="Ebi-like"/>
</dbReference>
<evidence type="ECO:0000256" key="5">
    <source>
        <dbReference type="ARBA" id="ARBA00023163"/>
    </source>
</evidence>
<keyword evidence="3" id="KW-0677">Repeat</keyword>
<dbReference type="InterPro" id="IPR036322">
    <property type="entry name" value="WD40_repeat_dom_sf"/>
</dbReference>
<dbReference type="InterPro" id="IPR015943">
    <property type="entry name" value="WD40/YVTN_repeat-like_dom_sf"/>
</dbReference>
<proteinExistence type="predicted"/>
<evidence type="ECO:0000313" key="10">
    <source>
        <dbReference type="Proteomes" id="UP000660262"/>
    </source>
</evidence>
<dbReference type="Pfam" id="PF00400">
    <property type="entry name" value="WD40"/>
    <property type="match status" value="6"/>
</dbReference>
<dbReference type="InterPro" id="IPR019775">
    <property type="entry name" value="WD40_repeat_CS"/>
</dbReference>
<protein>
    <submittedName>
        <fullName evidence="9">Uncharacterized protein</fullName>
    </submittedName>
</protein>
<evidence type="ECO:0000256" key="7">
    <source>
        <dbReference type="PROSITE-ProRule" id="PRU00221"/>
    </source>
</evidence>
<dbReference type="PROSITE" id="PS50294">
    <property type="entry name" value="WD_REPEATS_REGION"/>
    <property type="match status" value="5"/>
</dbReference>
<gene>
    <name evidence="9" type="ORF">PPROV_000227100</name>
</gene>
<dbReference type="Gene3D" id="1.20.960.30">
    <property type="match status" value="1"/>
</dbReference>
<dbReference type="PROSITE" id="PS50082">
    <property type="entry name" value="WD_REPEATS_2"/>
    <property type="match status" value="6"/>
</dbReference>
<evidence type="ECO:0000256" key="6">
    <source>
        <dbReference type="ARBA" id="ARBA00023242"/>
    </source>
</evidence>
<dbReference type="GO" id="GO:0006357">
    <property type="term" value="P:regulation of transcription by RNA polymerase II"/>
    <property type="evidence" value="ECO:0007669"/>
    <property type="project" value="TreeGrafter"/>
</dbReference>
<feature type="repeat" description="WD" evidence="7">
    <location>
        <begin position="401"/>
        <end position="442"/>
    </location>
</feature>
<feature type="repeat" description="WD" evidence="7">
    <location>
        <begin position="443"/>
        <end position="485"/>
    </location>
</feature>
<dbReference type="SUPFAM" id="SSF50978">
    <property type="entry name" value="WD40 repeat-like"/>
    <property type="match status" value="1"/>
</dbReference>
<dbReference type="PROSITE" id="PS00678">
    <property type="entry name" value="WD_REPEATS_1"/>
    <property type="match status" value="3"/>
</dbReference>
<evidence type="ECO:0000313" key="9">
    <source>
        <dbReference type="EMBL" id="GHP03516.1"/>
    </source>
</evidence>
<evidence type="ECO:0000256" key="2">
    <source>
        <dbReference type="ARBA" id="ARBA00022574"/>
    </source>
</evidence>
<evidence type="ECO:0000256" key="8">
    <source>
        <dbReference type="SAM" id="MobiDB-lite"/>
    </source>
</evidence>
<dbReference type="Gene3D" id="2.130.10.10">
    <property type="entry name" value="YVTN repeat-like/Quinoprotein amine dehydrogenase"/>
    <property type="match status" value="1"/>
</dbReference>
<dbReference type="Pfam" id="PF08513">
    <property type="entry name" value="LisH"/>
    <property type="match status" value="1"/>
</dbReference>
<dbReference type="PROSITE" id="PS50896">
    <property type="entry name" value="LISH"/>
    <property type="match status" value="1"/>
</dbReference>
<feature type="region of interest" description="Disordered" evidence="8">
    <location>
        <begin position="220"/>
        <end position="243"/>
    </location>
</feature>
<dbReference type="PANTHER" id="PTHR22846:SF2">
    <property type="entry name" value="F-BOX-LIKE_WD REPEAT-CONTAINING PROTEIN EBI"/>
    <property type="match status" value="1"/>
</dbReference>
<keyword evidence="10" id="KW-1185">Reference proteome</keyword>
<dbReference type="CDD" id="cd00200">
    <property type="entry name" value="WD40"/>
    <property type="match status" value="1"/>
</dbReference>
<dbReference type="OrthoDB" id="1367865at2759"/>
<dbReference type="SMART" id="SM00667">
    <property type="entry name" value="LisH"/>
    <property type="match status" value="1"/>
</dbReference>
<feature type="compositionally biased region" description="Polar residues" evidence="8">
    <location>
        <begin position="224"/>
        <end position="235"/>
    </location>
</feature>
<dbReference type="InterPro" id="IPR006594">
    <property type="entry name" value="LisH"/>
</dbReference>
<sequence length="524" mass="56162">MALSSDELNFLIFRYLQESGFSHSAFTFGCESAVSSLAISGPDVPPGALVSFLQKGLQYLELESNLNEAGTDVDGDFRLLTPHDLLYKDVPELKRVVLARRAEARANDAAAASEKRASEKAAAMAAASGPAAGGDNDAGRNGDDNDAAAGGSGEPMAVDASQLTELRGHQQEVFICAWNPNQSLLASGSGDATARIWDLDKVSPSEDGTEQGVVLRHLAPSRAGNVQPSAASNSGGEKAKDVTTLDWNPTGTLLATGSYDGVARIWSASGSLVGTLAKHQGPIFSLKWNKRGDALLSGSVDRTAIVWDAASCTVKQSFEFHSAPTLDVDWRDDTMFATCSTDKTIHVCRLGLNRPLRTFTGHKDEVNAIKWDPSGRLLASCSDDKTAKVWDTDAGELLHDMREHKKEIYTLKWAPVAPLLATASFDATVKLWDVETGRCVRTLNQHRDAVYSVAFSPDGKLIASGSSPEGMLNIWEAQSGKLIKQYKGGGGIFDVSWDREGRRVAACFGEPKNVVAVVDMDVRM</sequence>
<dbReference type="FunFam" id="1.20.960.30:FF:000001">
    <property type="entry name" value="F-box-like/WD repeat-containing protein TBL1XR1"/>
    <property type="match status" value="1"/>
</dbReference>
<comment type="caution">
    <text evidence="9">The sequence shown here is derived from an EMBL/GenBank/DDBJ whole genome shotgun (WGS) entry which is preliminary data.</text>
</comment>
<comment type="subcellular location">
    <subcellularLocation>
        <location evidence="1">Nucleus</location>
    </subcellularLocation>
</comment>
<keyword evidence="2 7" id="KW-0853">WD repeat</keyword>
<dbReference type="EMBL" id="BNJQ01000005">
    <property type="protein sequence ID" value="GHP03516.1"/>
    <property type="molecule type" value="Genomic_DNA"/>
</dbReference>